<name>S5WB68_9CAUD</name>
<gene>
    <name evidence="2" type="ORF">PaBG_00114</name>
</gene>
<feature type="compositionally biased region" description="Basic and acidic residues" evidence="1">
    <location>
        <begin position="250"/>
        <end position="266"/>
    </location>
</feature>
<feature type="region of interest" description="Disordered" evidence="1">
    <location>
        <begin position="250"/>
        <end position="277"/>
    </location>
</feature>
<dbReference type="EMBL" id="KF147891">
    <property type="protein sequence ID" value="AGS81998.1"/>
    <property type="molecule type" value="Genomic_DNA"/>
</dbReference>
<dbReference type="Proteomes" id="UP000015545">
    <property type="component" value="Segment"/>
</dbReference>
<reference evidence="2 3" key="1">
    <citation type="journal article" date="2014" name="Genome Announc.">
        <title>Complete Genome Sequence of the Novel Giant Pseudomonas Phage PaBG.</title>
        <authorList>
            <person name="Sykilinda N.N."/>
            <person name="Bondar A.A."/>
            <person name="Gorshkova A.S."/>
            <person name="Kurochkina L.P."/>
            <person name="Kulikov E.E."/>
            <person name="Shneider M.M."/>
            <person name="Kadykov V.A."/>
            <person name="Solovjeva N.V."/>
            <person name="Kabilov M.R."/>
            <person name="Mesyanzhinov V.V."/>
            <person name="Vlassov V.V."/>
            <person name="Drukker V.V."/>
            <person name="Miroshnikov K.A."/>
        </authorList>
    </citation>
    <scope>NUCLEOTIDE SEQUENCE [LARGE SCALE GENOMIC DNA]</scope>
</reference>
<dbReference type="OrthoDB" id="34551at10239"/>
<proteinExistence type="predicted"/>
<organism evidence="2 3">
    <name type="scientific">Pseudomonas phage PaBG</name>
    <dbReference type="NCBI Taxonomy" id="1335230"/>
    <lineage>
        <taxon>Viruses</taxon>
        <taxon>Duplodnaviria</taxon>
        <taxon>Heunggongvirae</taxon>
        <taxon>Uroviricota</taxon>
        <taxon>Caudoviricetes</taxon>
        <taxon>Baikalvirus</taxon>
        <taxon>Baikalvirus PaBG</taxon>
    </lineage>
</organism>
<sequence length="277" mass="31292">MMDMTTRTRKQVKASLKSLQPRCGECVGFKCEKLIADNKQVCSKIDKTSTSAACPHFIADTKALQPLMKRDAFDGLVSLFQAVPEEGLRALASLLYNEKKTRKAGFHFGQKVYVRYRGAAGANYLSNFMIARIMSVSSEYIRLTSQDGKCNLTFARSTNEDHIFTVEEFNELRQKMVAKSRLVDPDTTRLLTKRLRCEEEYDLNMTNESAGGQITTIDTVFKENKLPRRKQKKTIDLVDLVNGMMEGRNMEREAKGYKPRKSRNDSGGDVIISVSGD</sequence>
<protein>
    <submittedName>
        <fullName evidence="2">Uncharacterized protein</fullName>
    </submittedName>
</protein>
<evidence type="ECO:0000313" key="3">
    <source>
        <dbReference type="Proteomes" id="UP000015545"/>
    </source>
</evidence>
<keyword evidence="3" id="KW-1185">Reference proteome</keyword>
<accession>S5WB68</accession>
<evidence type="ECO:0000256" key="1">
    <source>
        <dbReference type="SAM" id="MobiDB-lite"/>
    </source>
</evidence>
<evidence type="ECO:0000313" key="2">
    <source>
        <dbReference type="EMBL" id="AGS81998.1"/>
    </source>
</evidence>